<dbReference type="EMBL" id="CM031815">
    <property type="protein sequence ID" value="KAG6648436.1"/>
    <property type="molecule type" value="Genomic_DNA"/>
</dbReference>
<evidence type="ECO:0000313" key="2">
    <source>
        <dbReference type="Proteomes" id="UP000811609"/>
    </source>
</evidence>
<proteinExistence type="predicted"/>
<protein>
    <submittedName>
        <fullName evidence="1">Uncharacterized protein</fullName>
    </submittedName>
</protein>
<gene>
    <name evidence="1" type="ORF">CIPAW_07G147800</name>
</gene>
<sequence length="132" mass="14620">MSRISSGMQPVIRLRERFRVLNTVNFAMSFGISPKRLFRLKSMESREVQRDIEVGISPLMCLLALMLILAKLGKSNSSLGISSESLFNSSDKVCRFLRLPIAGGIFPVILLLESLRIPRASPEILGGSSPEK</sequence>
<dbReference type="AlphaFoldDB" id="A0A8T1PW56"/>
<organism evidence="1 2">
    <name type="scientific">Carya illinoinensis</name>
    <name type="common">Pecan</name>
    <dbReference type="NCBI Taxonomy" id="32201"/>
    <lineage>
        <taxon>Eukaryota</taxon>
        <taxon>Viridiplantae</taxon>
        <taxon>Streptophyta</taxon>
        <taxon>Embryophyta</taxon>
        <taxon>Tracheophyta</taxon>
        <taxon>Spermatophyta</taxon>
        <taxon>Magnoliopsida</taxon>
        <taxon>eudicotyledons</taxon>
        <taxon>Gunneridae</taxon>
        <taxon>Pentapetalae</taxon>
        <taxon>rosids</taxon>
        <taxon>fabids</taxon>
        <taxon>Fagales</taxon>
        <taxon>Juglandaceae</taxon>
        <taxon>Carya</taxon>
    </lineage>
</organism>
<name>A0A8T1PW56_CARIL</name>
<accession>A0A8T1PW56</accession>
<comment type="caution">
    <text evidence="1">The sequence shown here is derived from an EMBL/GenBank/DDBJ whole genome shotgun (WGS) entry which is preliminary data.</text>
</comment>
<keyword evidence="2" id="KW-1185">Reference proteome</keyword>
<reference evidence="1" key="1">
    <citation type="submission" date="2020-12" db="EMBL/GenBank/DDBJ databases">
        <title>WGS assembly of Carya illinoinensis cv. Pawnee.</title>
        <authorList>
            <person name="Platts A."/>
            <person name="Shu S."/>
            <person name="Wright S."/>
            <person name="Barry K."/>
            <person name="Edger P."/>
            <person name="Pires J.C."/>
            <person name="Schmutz J."/>
        </authorList>
    </citation>
    <scope>NUCLEOTIDE SEQUENCE</scope>
    <source>
        <tissue evidence="1">Leaf</tissue>
    </source>
</reference>
<evidence type="ECO:0000313" key="1">
    <source>
        <dbReference type="EMBL" id="KAG6648436.1"/>
    </source>
</evidence>
<dbReference type="Proteomes" id="UP000811609">
    <property type="component" value="Chromosome 7"/>
</dbReference>